<dbReference type="InterPro" id="IPR029035">
    <property type="entry name" value="DHS-like_NAD/FAD-binding_dom"/>
</dbReference>
<evidence type="ECO:0000256" key="6">
    <source>
        <dbReference type="ARBA" id="ARBA00038170"/>
    </source>
</evidence>
<keyword evidence="4 7" id="KW-0862">Zinc</keyword>
<dbReference type="Gene3D" id="3.40.50.1220">
    <property type="entry name" value="TPP-binding domain"/>
    <property type="match status" value="1"/>
</dbReference>
<feature type="binding site" evidence="7">
    <location>
        <position position="166"/>
    </location>
    <ligand>
        <name>Zn(2+)</name>
        <dbReference type="ChEBI" id="CHEBI:29105"/>
    </ligand>
</feature>
<evidence type="ECO:0000256" key="1">
    <source>
        <dbReference type="ARBA" id="ARBA00012928"/>
    </source>
</evidence>
<proteinExistence type="inferred from homology"/>
<organism evidence="9 10">
    <name type="scientific">Dreissena polymorpha</name>
    <name type="common">Zebra mussel</name>
    <name type="synonym">Mytilus polymorpha</name>
    <dbReference type="NCBI Taxonomy" id="45954"/>
    <lineage>
        <taxon>Eukaryota</taxon>
        <taxon>Metazoa</taxon>
        <taxon>Spiralia</taxon>
        <taxon>Lophotrochozoa</taxon>
        <taxon>Mollusca</taxon>
        <taxon>Bivalvia</taxon>
        <taxon>Autobranchia</taxon>
        <taxon>Heteroconchia</taxon>
        <taxon>Euheterodonta</taxon>
        <taxon>Imparidentia</taxon>
        <taxon>Neoheterodontei</taxon>
        <taxon>Myida</taxon>
        <taxon>Dreissenoidea</taxon>
        <taxon>Dreissenidae</taxon>
        <taxon>Dreissena</taxon>
    </lineage>
</organism>
<dbReference type="GO" id="GO:0003714">
    <property type="term" value="F:transcription corepressor activity"/>
    <property type="evidence" value="ECO:0007669"/>
    <property type="project" value="TreeGrafter"/>
</dbReference>
<feature type="active site" description="Proton acceptor" evidence="7">
    <location>
        <position position="133"/>
    </location>
</feature>
<name>A0A9D4QS92_DREPO</name>
<evidence type="ECO:0000256" key="4">
    <source>
        <dbReference type="ARBA" id="ARBA00022833"/>
    </source>
</evidence>
<dbReference type="PROSITE" id="PS50305">
    <property type="entry name" value="SIRTUIN"/>
    <property type="match status" value="1"/>
</dbReference>
<keyword evidence="2" id="KW-0808">Transferase</keyword>
<dbReference type="InterPro" id="IPR003000">
    <property type="entry name" value="Sirtuin"/>
</dbReference>
<gene>
    <name evidence="9" type="ORF">DPMN_115201</name>
</gene>
<dbReference type="PANTHER" id="PTHR11085:SF12">
    <property type="entry name" value="NAD-DEPENDENT PROTEIN DEACYLASE SIRTUIN-6"/>
    <property type="match status" value="1"/>
</dbReference>
<feature type="binding site" evidence="7">
    <location>
        <position position="144"/>
    </location>
    <ligand>
        <name>Zn(2+)</name>
        <dbReference type="ChEBI" id="CHEBI:29105"/>
    </ligand>
</feature>
<dbReference type="OrthoDB" id="2919105at2759"/>
<keyword evidence="3 7" id="KW-0479">Metal-binding</keyword>
<sequence>MSVNYAEGLSPYEHKGKCGLPEKFDNVSDVAAKVDQLVQWINESQHVVFHTGAGISTSAGIPDFRGPNGVWTLEQKGEKPTFNVTFESAVPTFTHRALVAMETLGLAKYVISQNVDGLHVRSGFPRNRLSELHGNMFVEECNKCGTRYINREVVKTMGVKLTGNNCTQVKSRGRCRGKLQDTILDWEHALPDQDLDWAEKQAKAADLSICLGTSLQIVPSGNLPLITKRSGGKLVIVNLQPTKHDKKADLKICTYVDDVMKAVCKQLGIVVPEYTGPGVVLQSNHTLPSEENLNIVLKDQSFLLTNMSEIKTEKGGGKIETVNGVTNFGNNSNGSNNVHLSVKNEIKDEEVIKLRAIQGLTKDEGQCESDILVLPEITSSYSSNVSENAIPDSDATEVKRVKLEPSKQIV</sequence>
<evidence type="ECO:0000256" key="2">
    <source>
        <dbReference type="ARBA" id="ARBA00022679"/>
    </source>
</evidence>
<evidence type="ECO:0000256" key="7">
    <source>
        <dbReference type="PROSITE-ProRule" id="PRU00236"/>
    </source>
</evidence>
<comment type="caution">
    <text evidence="9">The sequence shown here is derived from an EMBL/GenBank/DDBJ whole genome shotgun (WGS) entry which is preliminary data.</text>
</comment>
<dbReference type="GO" id="GO:0000122">
    <property type="term" value="P:negative regulation of transcription by RNA polymerase II"/>
    <property type="evidence" value="ECO:0007669"/>
    <property type="project" value="TreeGrafter"/>
</dbReference>
<reference evidence="9" key="1">
    <citation type="journal article" date="2019" name="bioRxiv">
        <title>The Genome of the Zebra Mussel, Dreissena polymorpha: A Resource for Invasive Species Research.</title>
        <authorList>
            <person name="McCartney M.A."/>
            <person name="Auch B."/>
            <person name="Kono T."/>
            <person name="Mallez S."/>
            <person name="Zhang Y."/>
            <person name="Obille A."/>
            <person name="Becker A."/>
            <person name="Abrahante J.E."/>
            <person name="Garbe J."/>
            <person name="Badalamenti J.P."/>
            <person name="Herman A."/>
            <person name="Mangelson H."/>
            <person name="Liachko I."/>
            <person name="Sullivan S."/>
            <person name="Sone E.D."/>
            <person name="Koren S."/>
            <person name="Silverstein K.A.T."/>
            <person name="Beckman K.B."/>
            <person name="Gohl D.M."/>
        </authorList>
    </citation>
    <scope>NUCLEOTIDE SEQUENCE</scope>
    <source>
        <strain evidence="9">Duluth1</strain>
        <tissue evidence="9">Whole animal</tissue>
    </source>
</reference>
<dbReference type="CDD" id="cd01410">
    <property type="entry name" value="SIRT7"/>
    <property type="match status" value="1"/>
</dbReference>
<reference evidence="9" key="2">
    <citation type="submission" date="2020-11" db="EMBL/GenBank/DDBJ databases">
        <authorList>
            <person name="McCartney M.A."/>
            <person name="Auch B."/>
            <person name="Kono T."/>
            <person name="Mallez S."/>
            <person name="Becker A."/>
            <person name="Gohl D.M."/>
            <person name="Silverstein K.A.T."/>
            <person name="Koren S."/>
            <person name="Bechman K.B."/>
            <person name="Herman A."/>
            <person name="Abrahante J.E."/>
            <person name="Garbe J."/>
        </authorList>
    </citation>
    <scope>NUCLEOTIDE SEQUENCE</scope>
    <source>
        <strain evidence="9">Duluth1</strain>
        <tissue evidence="9">Whole animal</tissue>
    </source>
</reference>
<feature type="domain" description="Deacetylase sirtuin-type" evidence="8">
    <location>
        <begin position="27"/>
        <end position="270"/>
    </location>
</feature>
<dbReference type="SUPFAM" id="SSF52467">
    <property type="entry name" value="DHS-like NAD/FAD-binding domain"/>
    <property type="match status" value="1"/>
</dbReference>
<feature type="binding site" evidence="7">
    <location>
        <position position="141"/>
    </location>
    <ligand>
        <name>Zn(2+)</name>
        <dbReference type="ChEBI" id="CHEBI:29105"/>
    </ligand>
</feature>
<keyword evidence="10" id="KW-1185">Reference proteome</keyword>
<evidence type="ECO:0000256" key="5">
    <source>
        <dbReference type="ARBA" id="ARBA00023027"/>
    </source>
</evidence>
<evidence type="ECO:0000259" key="8">
    <source>
        <dbReference type="PROSITE" id="PS50305"/>
    </source>
</evidence>
<dbReference type="EC" id="2.3.1.286" evidence="1"/>
<evidence type="ECO:0000313" key="9">
    <source>
        <dbReference type="EMBL" id="KAH3841726.1"/>
    </source>
</evidence>
<dbReference type="PANTHER" id="PTHR11085">
    <property type="entry name" value="NAD-DEPENDENT PROTEIN DEACYLASE SIRTUIN-5, MITOCHONDRIAL-RELATED"/>
    <property type="match status" value="1"/>
</dbReference>
<dbReference type="GO" id="GO:0046872">
    <property type="term" value="F:metal ion binding"/>
    <property type="evidence" value="ECO:0007669"/>
    <property type="project" value="UniProtKB-KW"/>
</dbReference>
<dbReference type="GO" id="GO:0046969">
    <property type="term" value="F:histone H3K9 deacetylase activity, NAD-dependent"/>
    <property type="evidence" value="ECO:0007669"/>
    <property type="project" value="TreeGrafter"/>
</dbReference>
<dbReference type="Proteomes" id="UP000828390">
    <property type="component" value="Unassembled WGS sequence"/>
</dbReference>
<dbReference type="AlphaFoldDB" id="A0A9D4QS92"/>
<dbReference type="FunFam" id="3.40.50.1220:FF:000038">
    <property type="entry name" value="NAD-dependent protein deacetylase sirtuin-6 isoform X2"/>
    <property type="match status" value="1"/>
</dbReference>
<dbReference type="GO" id="GO:0005634">
    <property type="term" value="C:nucleus"/>
    <property type="evidence" value="ECO:0007669"/>
    <property type="project" value="TreeGrafter"/>
</dbReference>
<dbReference type="InterPro" id="IPR026590">
    <property type="entry name" value="Ssirtuin_cat_dom"/>
</dbReference>
<feature type="binding site" evidence="7">
    <location>
        <position position="175"/>
    </location>
    <ligand>
        <name>Zn(2+)</name>
        <dbReference type="ChEBI" id="CHEBI:29105"/>
    </ligand>
</feature>
<comment type="similarity">
    <text evidence="6">Belongs to the sirtuin family. Class IV subfamily.</text>
</comment>
<dbReference type="InterPro" id="IPR050134">
    <property type="entry name" value="NAD-dep_sirtuin_deacylases"/>
</dbReference>
<evidence type="ECO:0000313" key="10">
    <source>
        <dbReference type="Proteomes" id="UP000828390"/>
    </source>
</evidence>
<dbReference type="GO" id="GO:0070403">
    <property type="term" value="F:NAD+ binding"/>
    <property type="evidence" value="ECO:0007669"/>
    <property type="project" value="InterPro"/>
</dbReference>
<dbReference type="Pfam" id="PF02146">
    <property type="entry name" value="SIR2"/>
    <property type="match status" value="1"/>
</dbReference>
<dbReference type="Gene3D" id="2.20.28.200">
    <property type="match status" value="1"/>
</dbReference>
<dbReference type="FunFam" id="3.40.50.1220:FF:000029">
    <property type="entry name" value="NAD-dependent protein deacetylase sirtuin-6 isoform X2"/>
    <property type="match status" value="1"/>
</dbReference>
<protein>
    <recommendedName>
        <fullName evidence="1">protein acetyllysine N-acetyltransferase</fullName>
        <ecNumber evidence="1">2.3.1.286</ecNumber>
    </recommendedName>
</protein>
<dbReference type="EMBL" id="JAIWYP010000004">
    <property type="protein sequence ID" value="KAH3841726.1"/>
    <property type="molecule type" value="Genomic_DNA"/>
</dbReference>
<keyword evidence="5" id="KW-0520">NAD</keyword>
<accession>A0A9D4QS92</accession>
<evidence type="ECO:0000256" key="3">
    <source>
        <dbReference type="ARBA" id="ARBA00022723"/>
    </source>
</evidence>